<dbReference type="PANTHER" id="PTHR19858">
    <property type="entry name" value="WD40 REPEAT PROTEIN"/>
    <property type="match status" value="1"/>
</dbReference>
<dbReference type="PROSITE" id="PS50082">
    <property type="entry name" value="WD_REPEATS_2"/>
    <property type="match status" value="4"/>
</dbReference>
<dbReference type="CDD" id="cd00200">
    <property type="entry name" value="WD40"/>
    <property type="match status" value="1"/>
</dbReference>
<dbReference type="GO" id="GO:0032040">
    <property type="term" value="C:small-subunit processome"/>
    <property type="evidence" value="ECO:0007669"/>
    <property type="project" value="TreeGrafter"/>
</dbReference>
<dbReference type="OrthoDB" id="3142434at2759"/>
<comment type="caution">
    <text evidence="9">The sequence shown here is derived from an EMBL/GenBank/DDBJ whole genome shotgun (WGS) entry which is preliminary data.</text>
</comment>
<dbReference type="PROSITE" id="PS00678">
    <property type="entry name" value="WD_REPEATS_1"/>
    <property type="match status" value="2"/>
</dbReference>
<evidence type="ECO:0000256" key="1">
    <source>
        <dbReference type="ARBA" id="ARBA00004604"/>
    </source>
</evidence>
<dbReference type="AlphaFoldDB" id="A0A836CGV6"/>
<feature type="repeat" description="WD" evidence="6">
    <location>
        <begin position="188"/>
        <end position="229"/>
    </location>
</feature>
<dbReference type="InterPro" id="IPR019775">
    <property type="entry name" value="WD40_repeat_CS"/>
</dbReference>
<evidence type="ECO:0000256" key="5">
    <source>
        <dbReference type="ARBA" id="ARBA00023242"/>
    </source>
</evidence>
<feature type="region of interest" description="Disordered" evidence="7">
    <location>
        <begin position="642"/>
        <end position="670"/>
    </location>
</feature>
<evidence type="ECO:0000313" key="9">
    <source>
        <dbReference type="EMBL" id="KAG5185442.1"/>
    </source>
</evidence>
<comment type="subcellular location">
    <subcellularLocation>
        <location evidence="1">Nucleus</location>
        <location evidence="1">Nucleolus</location>
    </subcellularLocation>
</comment>
<evidence type="ECO:0000256" key="6">
    <source>
        <dbReference type="PROSITE-ProRule" id="PRU00221"/>
    </source>
</evidence>
<evidence type="ECO:0000313" key="10">
    <source>
        <dbReference type="Proteomes" id="UP000664859"/>
    </source>
</evidence>
<feature type="repeat" description="WD" evidence="6">
    <location>
        <begin position="471"/>
        <end position="512"/>
    </location>
</feature>
<keyword evidence="5" id="KW-0539">Nucleus</keyword>
<keyword evidence="10" id="KW-1185">Reference proteome</keyword>
<keyword evidence="3 6" id="KW-0853">WD repeat</keyword>
<dbReference type="Pfam" id="PF04003">
    <property type="entry name" value="Utp12"/>
    <property type="match status" value="1"/>
</dbReference>
<feature type="repeat" description="WD" evidence="6">
    <location>
        <begin position="385"/>
        <end position="426"/>
    </location>
</feature>
<gene>
    <name evidence="9" type="ORF">JKP88DRAFT_268330</name>
</gene>
<feature type="domain" description="Small-subunit processome Utp12" evidence="8">
    <location>
        <begin position="768"/>
        <end position="892"/>
    </location>
</feature>
<sequence>MRFGYRLSRLLGSVHCNANVLFVPPDGTSVLTAVGNRVLWVDLVNHATSAMPFEARKDIELLAASHDGRILVVVDVEGRALLINLQRRVVLHRLNLKSRVRAVAFSPDDRYMAFAVGRTVEVWCTPGRRHQFAPLVLYKTYGGSTDDVTCISWAPDGCNLLVGGKDMTARLHYNNDSGVPTGFVSSTLAGHRDVLRGVFFDPSGRQCFTVSRDGGVFTWEFDADAELTAGAARPDLTLYSPTHGRWRLANKNFLRQSTGMRCLVESVAMAQEKGLLVVGFNLGVFGLYEMPGGAAIHTLSVGKGTGITTAAIARGGEWLAFGSGRTGQLLVWEWQSETYVLKQAGHSYGLNALAFSPNGALCATGGEDGKVKLWSVTSGFCFATFAEHEAPITAVVFVPGGGAILSASLDGTVRAHDLTRYRCFRTLATPAAAQLTSLAVDPAGEVVVAGAADPFELYVWSLQTGKVLDVFGGHEAPIADVAFSPTEPIVASASWDGTVKLWNIYKSELVETLEMPADVLAVAFRPDGKQVCCACLNGTLQLWGVEDGDLQKVIEGQRDVAGGRHSGDKITAKANARSKHFTSVAYSVDGSCVLAGGESRHVCLYACASGILVRKFQVSHNRSLEGILDELHSGRLTEGGSLDLLPASDSEGEGRGSGGGLPGAKRGNEGKRQPAHILTACLNARPRCCFRCRAQTKEAVRTTCVRFSPTGQEWAAATPHGVLLFALDDVTAFTPTDLDEDATPAAARAAIARRDWARAILMALTLGEAPLLAEAVDAVPPDEVPLVAQAIPAGLASRLLAALARRLEAARALEYHLCWVRALLRAHGPRLRAEAGRDVGARGALRAVHKVCEAGRDAGARGALRAVHKAITNHERDLFKLARQNQYTLQFVAMEPPAAAAAATMMAEAAEPAKLQQHADVDAMIVSEAAVQADDGAMEVNAVLYTGKHKRR</sequence>
<reference evidence="9" key="1">
    <citation type="submission" date="2021-02" db="EMBL/GenBank/DDBJ databases">
        <title>First Annotated Genome of the Yellow-green Alga Tribonema minus.</title>
        <authorList>
            <person name="Mahan K.M."/>
        </authorList>
    </citation>
    <scope>NUCLEOTIDE SEQUENCE</scope>
    <source>
        <strain evidence="9">UTEX B ZZ1240</strain>
    </source>
</reference>
<dbReference type="SUPFAM" id="SSF50998">
    <property type="entry name" value="Quinoprotein alcohol dehydrogenase-like"/>
    <property type="match status" value="1"/>
</dbReference>
<evidence type="ECO:0000256" key="2">
    <source>
        <dbReference type="ARBA" id="ARBA00010226"/>
    </source>
</evidence>
<dbReference type="SMART" id="SM00320">
    <property type="entry name" value="WD40"/>
    <property type="match status" value="11"/>
</dbReference>
<protein>
    <submittedName>
        <fullName evidence="9">Periodic tryptophan protein 2</fullName>
    </submittedName>
</protein>
<dbReference type="InterPro" id="IPR011047">
    <property type="entry name" value="Quinoprotein_ADH-like_sf"/>
</dbReference>
<feature type="repeat" description="WD" evidence="6">
    <location>
        <begin position="343"/>
        <end position="384"/>
    </location>
</feature>
<dbReference type="Gene3D" id="2.130.10.10">
    <property type="entry name" value="YVTN repeat-like/Quinoprotein amine dehydrogenase"/>
    <property type="match status" value="3"/>
</dbReference>
<evidence type="ECO:0000256" key="7">
    <source>
        <dbReference type="SAM" id="MobiDB-lite"/>
    </source>
</evidence>
<dbReference type="SUPFAM" id="SSF50978">
    <property type="entry name" value="WD40 repeat-like"/>
    <property type="match status" value="1"/>
</dbReference>
<evidence type="ECO:0000256" key="4">
    <source>
        <dbReference type="ARBA" id="ARBA00022737"/>
    </source>
</evidence>
<dbReference type="InterPro" id="IPR007148">
    <property type="entry name" value="SSU_processome_Utp12"/>
</dbReference>
<dbReference type="Pfam" id="PF00400">
    <property type="entry name" value="WD40"/>
    <property type="match status" value="6"/>
</dbReference>
<dbReference type="GO" id="GO:0000028">
    <property type="term" value="P:ribosomal small subunit assembly"/>
    <property type="evidence" value="ECO:0007669"/>
    <property type="project" value="TreeGrafter"/>
</dbReference>
<dbReference type="PROSITE" id="PS50294">
    <property type="entry name" value="WD_REPEATS_REGION"/>
    <property type="match status" value="2"/>
</dbReference>
<evidence type="ECO:0000259" key="8">
    <source>
        <dbReference type="Pfam" id="PF04003"/>
    </source>
</evidence>
<name>A0A836CGV6_9STRA</name>
<accession>A0A836CGV6</accession>
<dbReference type="InterPro" id="IPR027145">
    <property type="entry name" value="PWP2"/>
</dbReference>
<dbReference type="GO" id="GO:0034388">
    <property type="term" value="C:Pwp2p-containing subcomplex of 90S preribosome"/>
    <property type="evidence" value="ECO:0007669"/>
    <property type="project" value="TreeGrafter"/>
</dbReference>
<dbReference type="PANTHER" id="PTHR19858:SF0">
    <property type="entry name" value="PERIODIC TRYPTOPHAN PROTEIN 2 HOMOLOG"/>
    <property type="match status" value="1"/>
</dbReference>
<evidence type="ECO:0000256" key="3">
    <source>
        <dbReference type="ARBA" id="ARBA00022574"/>
    </source>
</evidence>
<proteinExistence type="inferred from homology"/>
<dbReference type="EMBL" id="JAFCMP010000132">
    <property type="protein sequence ID" value="KAG5185442.1"/>
    <property type="molecule type" value="Genomic_DNA"/>
</dbReference>
<dbReference type="InterPro" id="IPR015943">
    <property type="entry name" value="WD40/YVTN_repeat-like_dom_sf"/>
</dbReference>
<dbReference type="InterPro" id="IPR001680">
    <property type="entry name" value="WD40_rpt"/>
</dbReference>
<comment type="similarity">
    <text evidence="2">Belongs to the WD repeat PWP2 family.</text>
</comment>
<dbReference type="GO" id="GO:0000462">
    <property type="term" value="P:maturation of SSU-rRNA from tricistronic rRNA transcript (SSU-rRNA, 5.8S rRNA, LSU-rRNA)"/>
    <property type="evidence" value="ECO:0007669"/>
    <property type="project" value="TreeGrafter"/>
</dbReference>
<organism evidence="9 10">
    <name type="scientific">Tribonema minus</name>
    <dbReference type="NCBI Taxonomy" id="303371"/>
    <lineage>
        <taxon>Eukaryota</taxon>
        <taxon>Sar</taxon>
        <taxon>Stramenopiles</taxon>
        <taxon>Ochrophyta</taxon>
        <taxon>PX clade</taxon>
        <taxon>Xanthophyceae</taxon>
        <taxon>Tribonematales</taxon>
        <taxon>Tribonemataceae</taxon>
        <taxon>Tribonema</taxon>
    </lineage>
</organism>
<keyword evidence="4" id="KW-0677">Repeat</keyword>
<dbReference type="InterPro" id="IPR036322">
    <property type="entry name" value="WD40_repeat_dom_sf"/>
</dbReference>
<dbReference type="Proteomes" id="UP000664859">
    <property type="component" value="Unassembled WGS sequence"/>
</dbReference>